<evidence type="ECO:0000313" key="3">
    <source>
        <dbReference type="Proteomes" id="UP000808146"/>
    </source>
</evidence>
<reference evidence="2" key="1">
    <citation type="submission" date="2020-10" db="EMBL/GenBank/DDBJ databases">
        <title>Connecting structure to function with the recovery of over 1000 high-quality activated sludge metagenome-assembled genomes encoding full-length rRNA genes using long-read sequencing.</title>
        <authorList>
            <person name="Singleton C.M."/>
            <person name="Petriglieri F."/>
            <person name="Kristensen J.M."/>
            <person name="Kirkegaard R.H."/>
            <person name="Michaelsen T.Y."/>
            <person name="Andersen M.H."/>
            <person name="Karst S.M."/>
            <person name="Dueholm M.S."/>
            <person name="Nielsen P.H."/>
            <person name="Albertsen M."/>
        </authorList>
    </citation>
    <scope>NUCLEOTIDE SEQUENCE</scope>
    <source>
        <strain evidence="2">OdNE_18-Q3-R46-58_BAT3C.305</strain>
    </source>
</reference>
<comment type="caution">
    <text evidence="2">The sequence shown here is derived from an EMBL/GenBank/DDBJ whole genome shotgun (WGS) entry which is preliminary data.</text>
</comment>
<evidence type="ECO:0000259" key="1">
    <source>
        <dbReference type="Pfam" id="PF25559"/>
    </source>
</evidence>
<gene>
    <name evidence="2" type="ORF">IPN75_00135</name>
</gene>
<proteinExistence type="predicted"/>
<dbReference type="AlphaFoldDB" id="A0A9D7LJB2"/>
<evidence type="ECO:0000313" key="2">
    <source>
        <dbReference type="EMBL" id="MBK8888880.1"/>
    </source>
</evidence>
<protein>
    <recommendedName>
        <fullName evidence="1">DUF7931 domain-containing protein</fullName>
    </recommendedName>
</protein>
<name>A0A9D7LJB2_9RHOO</name>
<feature type="domain" description="DUF7931" evidence="1">
    <location>
        <begin position="40"/>
        <end position="174"/>
    </location>
</feature>
<dbReference type="Proteomes" id="UP000808146">
    <property type="component" value="Unassembled WGS sequence"/>
</dbReference>
<dbReference type="EMBL" id="JADKBR010000001">
    <property type="protein sequence ID" value="MBK8888880.1"/>
    <property type="molecule type" value="Genomic_DNA"/>
</dbReference>
<dbReference type="InterPro" id="IPR057691">
    <property type="entry name" value="DUF7931"/>
</dbReference>
<organism evidence="2 3">
    <name type="scientific">Candidatus Dechloromonas phosphorivorans</name>
    <dbReference type="NCBI Taxonomy" id="2899244"/>
    <lineage>
        <taxon>Bacteria</taxon>
        <taxon>Pseudomonadati</taxon>
        <taxon>Pseudomonadota</taxon>
        <taxon>Betaproteobacteria</taxon>
        <taxon>Rhodocyclales</taxon>
        <taxon>Azonexaceae</taxon>
        <taxon>Dechloromonas</taxon>
    </lineage>
</organism>
<accession>A0A9D7LJB2</accession>
<sequence length="186" mass="21741">MVKGLDNADRHEYLRKKQKFYQWSKLRTMSRELITSWNDYQSAIDRILALACKQVWIYDEDLGILHFETTERIEALKRPLALLRPDCLRIALRNAASLHQRQPLMQRLLTTYSHNSAAQQTPEHLGHLRDSMILVDDAHALIRFDWEHPRSKLLIDEPGEVMPYRRRFAEIWAEGGIPASPTTLGL</sequence>
<dbReference type="Pfam" id="PF25559">
    <property type="entry name" value="DUF7931"/>
    <property type="match status" value="1"/>
</dbReference>